<dbReference type="Gramene" id="TraesCS2A02G105200.1">
    <property type="protein sequence ID" value="TraesCS2A02G105200.1"/>
    <property type="gene ID" value="TraesCS2A02G105200"/>
</dbReference>
<dbReference type="Gramene" id="TraesCLE_scaffold_040697_01G000100.1">
    <property type="protein sequence ID" value="TraesCLE_scaffold_040697_01G000100.1"/>
    <property type="gene ID" value="TraesCLE_scaffold_040697_01G000100"/>
</dbReference>
<feature type="domain" description="Expansin-like CBD" evidence="7">
    <location>
        <begin position="170"/>
        <end position="250"/>
    </location>
</feature>
<evidence type="ECO:0000256" key="1">
    <source>
        <dbReference type="ARBA" id="ARBA00004613"/>
    </source>
</evidence>
<dbReference type="InterPro" id="IPR007118">
    <property type="entry name" value="Expan_Lol_pI"/>
</dbReference>
<evidence type="ECO:0000256" key="2">
    <source>
        <dbReference type="ARBA" id="ARBA00005650"/>
    </source>
</evidence>
<dbReference type="STRING" id="4565.A0A3B6ATJ3"/>
<name>A0A3B6ATJ3_WHEAT</name>
<comment type="similarity">
    <text evidence="2">Belongs to the expansin family. Expansin B subfamily.</text>
</comment>
<dbReference type="SMR" id="A0A3B6ATJ3"/>
<dbReference type="SMART" id="SM00837">
    <property type="entry name" value="DPBB_1"/>
    <property type="match status" value="1"/>
</dbReference>
<evidence type="ECO:0000313" key="9">
    <source>
        <dbReference type="Proteomes" id="UP000019116"/>
    </source>
</evidence>
<dbReference type="InterPro" id="IPR005795">
    <property type="entry name" value="LolPI"/>
</dbReference>
<dbReference type="InterPro" id="IPR036749">
    <property type="entry name" value="Expansin_CBD_sf"/>
</dbReference>
<dbReference type="PROSITE" id="PS50843">
    <property type="entry name" value="EXPANSIN_CBD"/>
    <property type="match status" value="1"/>
</dbReference>
<proteinExistence type="inferred from homology"/>
<evidence type="ECO:0000256" key="3">
    <source>
        <dbReference type="ARBA" id="ARBA00022525"/>
    </source>
</evidence>
<dbReference type="Pfam" id="PF01357">
    <property type="entry name" value="Expansin_C"/>
    <property type="match status" value="1"/>
</dbReference>
<feature type="chain" id="PRO_5043171107" evidence="5">
    <location>
        <begin position="28"/>
        <end position="254"/>
    </location>
</feature>
<reference evidence="8" key="1">
    <citation type="submission" date="2018-08" db="EMBL/GenBank/DDBJ databases">
        <authorList>
            <person name="Rossello M."/>
        </authorList>
    </citation>
    <scope>NUCLEOTIDE SEQUENCE [LARGE SCALE GENOMIC DNA]</scope>
    <source>
        <strain evidence="8">cv. Chinese Spring</strain>
    </source>
</reference>
<dbReference type="GO" id="GO:0005576">
    <property type="term" value="C:extracellular region"/>
    <property type="evidence" value="ECO:0007669"/>
    <property type="project" value="UniProtKB-SubCell"/>
</dbReference>
<keyword evidence="4 5" id="KW-0732">Signal</keyword>
<keyword evidence="9" id="KW-1185">Reference proteome</keyword>
<feature type="domain" description="Expansin-like EG45" evidence="6">
    <location>
        <begin position="46"/>
        <end position="157"/>
    </location>
</feature>
<dbReference type="InterPro" id="IPR007112">
    <property type="entry name" value="Expansin/allergen_DPBB_dom"/>
</dbReference>
<dbReference type="PANTHER" id="PTHR31692">
    <property type="entry name" value="EXPANSIN-B3"/>
    <property type="match status" value="1"/>
</dbReference>
<dbReference type="InterPro" id="IPR007117">
    <property type="entry name" value="Expansin_CBD"/>
</dbReference>
<dbReference type="OMA" id="WKYNSMS"/>
<evidence type="ECO:0000256" key="4">
    <source>
        <dbReference type="ARBA" id="ARBA00022729"/>
    </source>
</evidence>
<dbReference type="AlphaFoldDB" id="A0A3B6ATJ3"/>
<protein>
    <submittedName>
        <fullName evidence="8">Uncharacterized protein</fullName>
    </submittedName>
</protein>
<dbReference type="PANTHER" id="PTHR31692:SF60">
    <property type="entry name" value="GENOME ASSEMBLY, CHROMOSOME: II"/>
    <property type="match status" value="1"/>
</dbReference>
<evidence type="ECO:0000259" key="7">
    <source>
        <dbReference type="PROSITE" id="PS50843"/>
    </source>
</evidence>
<dbReference type="Gramene" id="TraesWEE_scaffold_034191_01G000100.1">
    <property type="protein sequence ID" value="TraesWEE_scaffold_034191_01G000100.1"/>
    <property type="gene ID" value="TraesWEE_scaffold_034191_01G000100"/>
</dbReference>
<dbReference type="Gramene" id="TraesJAG2A03G00611030.1">
    <property type="protein sequence ID" value="TraesJAG2A03G00611030.1"/>
    <property type="gene ID" value="TraesJAG2A03G00611030"/>
</dbReference>
<dbReference type="Gramene" id="TraesARI2A03G00619130.1">
    <property type="protein sequence ID" value="TraesARI2A03G00619130.1"/>
    <property type="gene ID" value="TraesARI2A03G00619130"/>
</dbReference>
<comment type="subcellular location">
    <subcellularLocation>
        <location evidence="1">Secreted</location>
    </subcellularLocation>
</comment>
<feature type="signal peptide" evidence="5">
    <location>
        <begin position="1"/>
        <end position="27"/>
    </location>
</feature>
<dbReference type="PRINTS" id="PR00829">
    <property type="entry name" value="LOLP1ALLERGN"/>
</dbReference>
<dbReference type="Proteomes" id="UP000019116">
    <property type="component" value="Chromosome 2A"/>
</dbReference>
<dbReference type="PRINTS" id="PR01225">
    <property type="entry name" value="EXPANSNFAMLY"/>
</dbReference>
<dbReference type="Gene3D" id="2.60.40.760">
    <property type="entry name" value="Expansin, cellulose-binding-like domain"/>
    <property type="match status" value="1"/>
</dbReference>
<dbReference type="InterPro" id="IPR036908">
    <property type="entry name" value="RlpA-like_sf"/>
</dbReference>
<organism evidence="8">
    <name type="scientific">Triticum aestivum</name>
    <name type="common">Wheat</name>
    <dbReference type="NCBI Taxonomy" id="4565"/>
    <lineage>
        <taxon>Eukaryota</taxon>
        <taxon>Viridiplantae</taxon>
        <taxon>Streptophyta</taxon>
        <taxon>Embryophyta</taxon>
        <taxon>Tracheophyta</taxon>
        <taxon>Spermatophyta</taxon>
        <taxon>Magnoliopsida</taxon>
        <taxon>Liliopsida</taxon>
        <taxon>Poales</taxon>
        <taxon>Poaceae</taxon>
        <taxon>BOP clade</taxon>
        <taxon>Pooideae</taxon>
        <taxon>Triticodae</taxon>
        <taxon>Triticeae</taxon>
        <taxon>Triticinae</taxon>
        <taxon>Triticum</taxon>
    </lineage>
</organism>
<evidence type="ECO:0000256" key="5">
    <source>
        <dbReference type="SAM" id="SignalP"/>
    </source>
</evidence>
<reference evidence="8" key="2">
    <citation type="submission" date="2018-10" db="UniProtKB">
        <authorList>
            <consortium name="EnsemblPlants"/>
        </authorList>
    </citation>
    <scope>IDENTIFICATION</scope>
</reference>
<evidence type="ECO:0000313" key="8">
    <source>
        <dbReference type="EnsemblPlants" id="TraesCS2A02G105200.1"/>
    </source>
</evidence>
<dbReference type="Gramene" id="TraesNOR2A03G00619760.1">
    <property type="protein sequence ID" value="TraesNOR2A03G00619760.1"/>
    <property type="gene ID" value="TraesNOR2A03G00619760"/>
</dbReference>
<sequence length="254" mass="26910">MASSFFVACVALASSCLFLLHSRSVSGWLESGATWYDLHQGAGTGGGACGYQGDMEKPPFSSMITAAGPSIFKDGKGCGACYQVKCTGNAACFGRPVTVVVTDERPGGEACLAEAAHFNLSGKAFDAMAKPGQADNLRDAGNIRVQYDRVPCKWRGLDIAFRVKAGSNPNYLAVLIDNESGDGDLSAVELQQRGGSWALMQELLGAVWKYNSMSALRAPISIRLTSSSGKKLVASNVIPSGWQADKTYRSIVNY</sequence>
<dbReference type="Gene3D" id="2.40.40.10">
    <property type="entry name" value="RlpA-like domain"/>
    <property type="match status" value="1"/>
</dbReference>
<dbReference type="Pfam" id="PF03330">
    <property type="entry name" value="DPBB_1"/>
    <property type="match status" value="1"/>
</dbReference>
<dbReference type="Gramene" id="TraesSTA2A03G00611040.1">
    <property type="protein sequence ID" value="TraesSTA2A03G00611040.1"/>
    <property type="gene ID" value="TraesSTA2A03G00611040"/>
</dbReference>
<dbReference type="InterPro" id="IPR009009">
    <property type="entry name" value="RlpA-like_DPBB"/>
</dbReference>
<dbReference type="PROSITE" id="PS50842">
    <property type="entry name" value="EXPANSIN_EG45"/>
    <property type="match status" value="1"/>
</dbReference>
<dbReference type="Gramene" id="TraesJUL2A03G00615790.1">
    <property type="protein sequence ID" value="TraesJUL2A03G00615790.1"/>
    <property type="gene ID" value="TraesJUL2A03G00615790"/>
</dbReference>
<accession>A0A3B6ATJ3</accession>
<evidence type="ECO:0000259" key="6">
    <source>
        <dbReference type="PROSITE" id="PS50842"/>
    </source>
</evidence>
<dbReference type="SUPFAM" id="SSF50685">
    <property type="entry name" value="Barwin-like endoglucanases"/>
    <property type="match status" value="1"/>
</dbReference>
<dbReference type="OrthoDB" id="406505at2759"/>
<dbReference type="EnsemblPlants" id="TraesCS2A02G105200.1">
    <property type="protein sequence ID" value="TraesCS2A02G105200.1"/>
    <property type="gene ID" value="TraesCS2A02G105200"/>
</dbReference>
<keyword evidence="3" id="KW-0964">Secreted</keyword>
<dbReference type="SUPFAM" id="SSF49590">
    <property type="entry name" value="PHL pollen allergen"/>
    <property type="match status" value="1"/>
</dbReference>
<dbReference type="Gramene" id="TraesCS2A03G0216800.1">
    <property type="protein sequence ID" value="TraesCS2A03G0216800.1.CDS"/>
    <property type="gene ID" value="TraesCS2A03G0216800"/>
</dbReference>